<organism evidence="1 2">
    <name type="scientific">Mycolicibacterium mageritense</name>
    <name type="common">Mycobacterium mageritense</name>
    <dbReference type="NCBI Taxonomy" id="53462"/>
    <lineage>
        <taxon>Bacteria</taxon>
        <taxon>Bacillati</taxon>
        <taxon>Actinomycetota</taxon>
        <taxon>Actinomycetes</taxon>
        <taxon>Mycobacteriales</taxon>
        <taxon>Mycobacteriaceae</taxon>
        <taxon>Mycolicibacterium</taxon>
    </lineage>
</organism>
<sequence length="56" mass="5704">MKIVVAGGTGLIGATAAARYFGAVVDERSLLPGPRATVFATGFADWPAENTPAAIR</sequence>
<accession>A0AAI8XPP3</accession>
<proteinExistence type="predicted"/>
<dbReference type="RefSeq" id="WP_286211212.1">
    <property type="nucleotide sequence ID" value="NZ_AP027452.1"/>
</dbReference>
<gene>
    <name evidence="1" type="ORF">hbim_04179</name>
</gene>
<evidence type="ECO:0000313" key="2">
    <source>
        <dbReference type="Proteomes" id="UP001241092"/>
    </source>
</evidence>
<reference evidence="1" key="1">
    <citation type="submission" date="2023-03" db="EMBL/GenBank/DDBJ databases">
        <title>Draft genome sequence of a Mycolicibacterium mageritense strain H4_3_1 isolated from a hybrid biological-inorganic system reactor.</title>
        <authorList>
            <person name="Feng X."/>
            <person name="Kazama D."/>
            <person name="Sato K."/>
            <person name="Kobayashi H."/>
        </authorList>
    </citation>
    <scope>NUCLEOTIDE SEQUENCE</scope>
    <source>
        <strain evidence="1">H4_3_1</strain>
    </source>
</reference>
<evidence type="ECO:0000313" key="1">
    <source>
        <dbReference type="EMBL" id="BDY30236.1"/>
    </source>
</evidence>
<dbReference type="AlphaFoldDB" id="A0AAI8XPP3"/>
<protein>
    <submittedName>
        <fullName evidence="1">Uncharacterized protein</fullName>
    </submittedName>
</protein>
<dbReference type="Proteomes" id="UP001241092">
    <property type="component" value="Chromosome"/>
</dbReference>
<dbReference type="EMBL" id="AP027452">
    <property type="protein sequence ID" value="BDY30236.1"/>
    <property type="molecule type" value="Genomic_DNA"/>
</dbReference>
<name>A0AAI8XPP3_MYCME</name>